<evidence type="ECO:0000259" key="8">
    <source>
        <dbReference type="Pfam" id="PF00662"/>
    </source>
</evidence>
<keyword evidence="4 6" id="KW-0472">Membrane</keyword>
<feature type="transmembrane region" description="Helical" evidence="6">
    <location>
        <begin position="128"/>
        <end position="148"/>
    </location>
</feature>
<dbReference type="Gene3D" id="1.20.5.2700">
    <property type="match status" value="1"/>
</dbReference>
<feature type="domain" description="NADH-Ubiquinone oxidoreductase (complex I) chain 5 N-terminal" evidence="8">
    <location>
        <begin position="111"/>
        <end position="161"/>
    </location>
</feature>
<feature type="transmembrane region" description="Helical" evidence="6">
    <location>
        <begin position="71"/>
        <end position="95"/>
    </location>
</feature>
<dbReference type="GO" id="GO:0015990">
    <property type="term" value="P:electron transport coupled proton transport"/>
    <property type="evidence" value="ECO:0007669"/>
    <property type="project" value="TreeGrafter"/>
</dbReference>
<dbReference type="InterPro" id="IPR003945">
    <property type="entry name" value="NU5C-like"/>
</dbReference>
<dbReference type="PRINTS" id="PR01435">
    <property type="entry name" value="NPOXDRDTASE5"/>
</dbReference>
<feature type="transmembrane region" description="Helical" evidence="6">
    <location>
        <begin position="320"/>
        <end position="341"/>
    </location>
</feature>
<feature type="transmembrane region" description="Helical" evidence="6">
    <location>
        <begin position="251"/>
        <end position="269"/>
    </location>
</feature>
<dbReference type="InterPro" id="IPR001750">
    <property type="entry name" value="ND/Mrp_TM"/>
</dbReference>
<name>A0A9D5YXL0_9CELL</name>
<dbReference type="PRINTS" id="PR01434">
    <property type="entry name" value="NADHDHGNASE5"/>
</dbReference>
<feature type="transmembrane region" description="Helical" evidence="6">
    <location>
        <begin position="459"/>
        <end position="482"/>
    </location>
</feature>
<evidence type="ECO:0000256" key="5">
    <source>
        <dbReference type="RuleBase" id="RU000320"/>
    </source>
</evidence>
<evidence type="ECO:0000256" key="4">
    <source>
        <dbReference type="ARBA" id="ARBA00023136"/>
    </source>
</evidence>
<evidence type="ECO:0000256" key="3">
    <source>
        <dbReference type="ARBA" id="ARBA00022989"/>
    </source>
</evidence>
<dbReference type="RefSeq" id="WP_193718624.1">
    <property type="nucleotide sequence ID" value="NZ_JACSPN010000003.1"/>
</dbReference>
<feature type="transmembrane region" description="Helical" evidence="6">
    <location>
        <begin position="417"/>
        <end position="439"/>
    </location>
</feature>
<dbReference type="AlphaFoldDB" id="A0A9D5YXL0"/>
<keyword evidence="2 5" id="KW-0812">Transmembrane</keyword>
<feature type="transmembrane region" description="Helical" evidence="6">
    <location>
        <begin position="559"/>
        <end position="581"/>
    </location>
</feature>
<gene>
    <name evidence="9" type="primary">nuoL</name>
    <name evidence="9" type="ORF">H9623_03025</name>
</gene>
<dbReference type="PANTHER" id="PTHR42829:SF2">
    <property type="entry name" value="NADH-UBIQUINONE OXIDOREDUCTASE CHAIN 5"/>
    <property type="match status" value="1"/>
</dbReference>
<sequence length="689" mass="73023">MPTVTLLPALAHVGELGALLPATLPAALSAQEVVPATTVVPGPFLLAPLLILLPLLGAAVLLLVGRRSDRWGAWFGVLMSAASFVVALVVFLSMLSLPPDERVVDHRLFDWIAAGGLDVGVGLRLDPLSVTFVLLVTFVGTLIHVYAVAYMEHDKDRRRFFAYLNLFVAAMLVLVLADSYLVLFVGWEGVGLASYLLIGFWNHERENAVAAKKAFIMNRVGDLGLIVALMLMFAGFGAVDFATVFADAPEAGTALLTAIGLALLVAACGKSAQFPLQAWLGDAMAGPTPVSALIHAATMVTAGVYLVVRSAPIYEGAPTAQLVVVVVGAVTLLFGAIIGCAKDDIKKALAASTMSQIGYMILAAGLGPIGYAFAIFHLVTHGFFKAGMFLGAGSVMHGMNDGVDMRRFGALSRYMKVTWITFGLGWLAILGIPPFSGFWSKDKIIEAAFVPIDGQEWRAWVFGGVALLGAGITAFYMSRLFFMTFHGHKRWNDGSGSPTGPLSTDGPVQHPHESPLLMTAPMVVLAVGSVALGGLLAFGNGFVDWLSPVTGHVEHADPVLPVWALVTLTLVLVLLGVLLAWRQFAVSRVPIVPPRGSVLTRAARKDLYQDQVNEAVFMRPGQYLTRSLVYGDRQMVDGGWMGLAGLVGATGEKLRGMQNGFVRSYAATMLAGLIVIVAVVLAVTTGTGS</sequence>
<dbReference type="InterPro" id="IPR001516">
    <property type="entry name" value="Proton_antipo_N"/>
</dbReference>
<dbReference type="NCBIfam" id="NF005141">
    <property type="entry name" value="PRK06590.1"/>
    <property type="match status" value="1"/>
</dbReference>
<dbReference type="Proteomes" id="UP000822993">
    <property type="component" value="Unassembled WGS sequence"/>
</dbReference>
<dbReference type="GO" id="GO:0042773">
    <property type="term" value="P:ATP synthesis coupled electron transport"/>
    <property type="evidence" value="ECO:0007669"/>
    <property type="project" value="InterPro"/>
</dbReference>
<evidence type="ECO:0000256" key="1">
    <source>
        <dbReference type="ARBA" id="ARBA00004127"/>
    </source>
</evidence>
<feature type="transmembrane region" description="Helical" evidence="6">
    <location>
        <begin position="290"/>
        <end position="308"/>
    </location>
</feature>
<evidence type="ECO:0000256" key="6">
    <source>
        <dbReference type="SAM" id="Phobius"/>
    </source>
</evidence>
<evidence type="ECO:0000259" key="7">
    <source>
        <dbReference type="Pfam" id="PF00361"/>
    </source>
</evidence>
<comment type="subcellular location">
    <subcellularLocation>
        <location evidence="1">Endomembrane system</location>
        <topology evidence="1">Multi-pass membrane protein</topology>
    </subcellularLocation>
    <subcellularLocation>
        <location evidence="5">Membrane</location>
        <topology evidence="5">Multi-pass membrane protein</topology>
    </subcellularLocation>
</comment>
<dbReference type="GO" id="GO:0016020">
    <property type="term" value="C:membrane"/>
    <property type="evidence" value="ECO:0007669"/>
    <property type="project" value="UniProtKB-SubCell"/>
</dbReference>
<feature type="transmembrane region" description="Helical" evidence="6">
    <location>
        <begin position="160"/>
        <end position="177"/>
    </location>
</feature>
<organism evidence="9 10">
    <name type="scientific">Oerskovia douganii</name>
    <dbReference type="NCBI Taxonomy" id="2762210"/>
    <lineage>
        <taxon>Bacteria</taxon>
        <taxon>Bacillati</taxon>
        <taxon>Actinomycetota</taxon>
        <taxon>Actinomycetes</taxon>
        <taxon>Micrococcales</taxon>
        <taxon>Cellulomonadaceae</taxon>
        <taxon>Oerskovia</taxon>
    </lineage>
</organism>
<feature type="transmembrane region" description="Helical" evidence="6">
    <location>
        <begin position="665"/>
        <end position="684"/>
    </location>
</feature>
<dbReference type="EMBL" id="JACSPN010000003">
    <property type="protein sequence ID" value="MBE7699280.1"/>
    <property type="molecule type" value="Genomic_DNA"/>
</dbReference>
<evidence type="ECO:0000256" key="2">
    <source>
        <dbReference type="ARBA" id="ARBA00022692"/>
    </source>
</evidence>
<keyword evidence="10" id="KW-1185">Reference proteome</keyword>
<accession>A0A9D5YXL0</accession>
<dbReference type="GO" id="GO:0012505">
    <property type="term" value="C:endomembrane system"/>
    <property type="evidence" value="ECO:0007669"/>
    <property type="project" value="UniProtKB-SubCell"/>
</dbReference>
<dbReference type="Pfam" id="PF00662">
    <property type="entry name" value="Proton_antipo_N"/>
    <property type="match status" value="1"/>
</dbReference>
<proteinExistence type="predicted"/>
<dbReference type="NCBIfam" id="TIGR01974">
    <property type="entry name" value="NDH_I_L"/>
    <property type="match status" value="1"/>
</dbReference>
<comment type="caution">
    <text evidence="9">The sequence shown here is derived from an EMBL/GenBank/DDBJ whole genome shotgun (WGS) entry which is preliminary data.</text>
</comment>
<feature type="transmembrane region" description="Helical" evidence="6">
    <location>
        <begin position="223"/>
        <end position="245"/>
    </location>
</feature>
<protein>
    <submittedName>
        <fullName evidence="9">NADH-quinone oxidoreductase subunit L</fullName>
    </submittedName>
</protein>
<evidence type="ECO:0000313" key="10">
    <source>
        <dbReference type="Proteomes" id="UP000822993"/>
    </source>
</evidence>
<feature type="transmembrane region" description="Helical" evidence="6">
    <location>
        <begin position="45"/>
        <end position="64"/>
    </location>
</feature>
<keyword evidence="3 6" id="KW-1133">Transmembrane helix</keyword>
<feature type="transmembrane region" description="Helical" evidence="6">
    <location>
        <begin position="516"/>
        <end position="539"/>
    </location>
</feature>
<dbReference type="GO" id="GO:0003954">
    <property type="term" value="F:NADH dehydrogenase activity"/>
    <property type="evidence" value="ECO:0007669"/>
    <property type="project" value="TreeGrafter"/>
</dbReference>
<dbReference type="Pfam" id="PF00361">
    <property type="entry name" value="Proton_antipo_M"/>
    <property type="match status" value="1"/>
</dbReference>
<dbReference type="GO" id="GO:0008137">
    <property type="term" value="F:NADH dehydrogenase (ubiquinone) activity"/>
    <property type="evidence" value="ECO:0007669"/>
    <property type="project" value="InterPro"/>
</dbReference>
<reference evidence="9 10" key="1">
    <citation type="submission" date="2020-08" db="EMBL/GenBank/DDBJ databases">
        <title>A Genomic Blueprint of the Chicken Gut Microbiome.</title>
        <authorList>
            <person name="Gilroy R."/>
            <person name="Ravi A."/>
            <person name="Getino M."/>
            <person name="Pursley I."/>
            <person name="Horton D.L."/>
            <person name="Alikhan N.-F."/>
            <person name="Baker D."/>
            <person name="Gharbi K."/>
            <person name="Hall N."/>
            <person name="Watson M."/>
            <person name="Adriaenssens E.M."/>
            <person name="Foster-Nyarko E."/>
            <person name="Jarju S."/>
            <person name="Secka A."/>
            <person name="Antonio M."/>
            <person name="Oren A."/>
            <person name="Chaudhuri R."/>
            <person name="La Ragione R.M."/>
            <person name="Hildebrand F."/>
            <person name="Pallen M.J."/>
        </authorList>
    </citation>
    <scope>NUCLEOTIDE SEQUENCE [LARGE SCALE GENOMIC DNA]</scope>
    <source>
        <strain evidence="9 10">Sa1BUA8</strain>
    </source>
</reference>
<evidence type="ECO:0000313" key="9">
    <source>
        <dbReference type="EMBL" id="MBE7699280.1"/>
    </source>
</evidence>
<dbReference type="PANTHER" id="PTHR42829">
    <property type="entry name" value="NADH-UBIQUINONE OXIDOREDUCTASE CHAIN 5"/>
    <property type="match status" value="1"/>
</dbReference>
<dbReference type="InterPro" id="IPR018393">
    <property type="entry name" value="NADHpl_OxRdtase_5_subgr"/>
</dbReference>
<feature type="domain" description="NADH:quinone oxidoreductase/Mrp antiporter transmembrane" evidence="7">
    <location>
        <begin position="177"/>
        <end position="449"/>
    </location>
</feature>
<feature type="transmembrane region" description="Helical" evidence="6">
    <location>
        <begin position="348"/>
        <end position="369"/>
    </location>
</feature>